<sequence length="1097" mass="124087">MKILAIRLHNLASLAGEHVIDFSAGPLADSGLFAITGPTGAGKSTLLDALCLALYGNTPRLRQAPSRDSLAPDVGDERLTTADPRTLLRRGTASGYAEVDFVGRDGARYRARWSVRRARNRPDGRLQAVEQALIELPGERVLASQKRDFERLLPQRLGLNFDQFTRAVLLAQSEFSAFLKADDNARSELLERLTDTGIYSRISIAAYQRAKQAAERVREVEARLDGEPPAEPAERVALEDAARDADRDWQAIQQREKALHAEQAWLDQEYSLRAAWQRAERESAASEDEWRALGATRRTLERLETLAAKRHDFHERDRLARQADELGARLAEVQTRRQASDARQAEQDRAFQAADASLAAARQAQREAQPALQAASESRQRLDYLRHELDELDAEHRRLGERRVELTRELDDQRRQRQHKAEELAALEQRLGGDPEQARLALQARHDEMRQRHAELDALRHVAQRWQALDAEYRALDERQRHDQDRQQRLLAEGRQARGRLDACQRDAERCQASIQRLRAARSERVEALRTQLEAEHPCPVCGSHEHPYRHAPPPSPDQAALAASVAEEERQLAEVDRSLATARDEHQRLSADYQALRAQDQQRQRRLAELSESCDGARRALDAQPLAGEYLADEVDRDVQRGANWLDEQLAASRLQRDELAAKLTRLDDDRRHQQPLREALNRLDLTIGRQQSQLEPLDSRLGEIDRARPPRHAQCAELERDIAARLGNHLSIDAWRETLERACSEAQQHADRTREARDAVRLESQRLAQQQHDLTIRVEQTREALRALTTELSAWQAANPAFDDATLAELLTMDDASQRALRERVENAHRIREACRVRAGERRDGLLEHRRQRLDEPDQETPENDHARLDQRREQASQAREALAPAGDAAQQQRDRAMAALHDDDRRRARQQELQATLTTARDEHRRWGRISELIGSADGKAFRRIAQAYNLEQLLAHANQHLTGLTRRYRLARGGSPLGLLVVDTEMGDERRSVHSLSGGETFLVSLALALGLASMASGKLDIETLFIDEGFGSLDPHSLALAMEALDGLQAQGRKVGVISHVQEMHERIPTRMRVEPTGNGASRIVQETTQLG</sequence>
<comment type="caution">
    <text evidence="4">The sequence shown here is derived from an EMBL/GenBank/DDBJ whole genome shotgun (WGS) entry which is preliminary data.</text>
</comment>
<evidence type="ECO:0000256" key="2">
    <source>
        <dbReference type="SAM" id="MobiDB-lite"/>
    </source>
</evidence>
<dbReference type="RefSeq" id="WP_031382890.1">
    <property type="nucleotide sequence ID" value="NZ_BAABKI010000013.1"/>
</dbReference>
<keyword evidence="1" id="KW-0175">Coiled coil</keyword>
<name>A0ABP9RBX4_9GAMM</name>
<feature type="compositionally biased region" description="Basic and acidic residues" evidence="2">
    <location>
        <begin position="334"/>
        <end position="349"/>
    </location>
</feature>
<dbReference type="EMBL" id="BAABKI010000013">
    <property type="protein sequence ID" value="GAA5173804.1"/>
    <property type="molecule type" value="Genomic_DNA"/>
</dbReference>
<feature type="coiled-coil region" evidence="1">
    <location>
        <begin position="738"/>
        <end position="800"/>
    </location>
</feature>
<evidence type="ECO:0000259" key="3">
    <source>
        <dbReference type="Pfam" id="PF13476"/>
    </source>
</evidence>
<reference evidence="5" key="1">
    <citation type="journal article" date="2019" name="Int. J. Syst. Evol. Microbiol.">
        <title>The Global Catalogue of Microorganisms (GCM) 10K type strain sequencing project: providing services to taxonomists for standard genome sequencing and annotation.</title>
        <authorList>
            <consortium name="The Broad Institute Genomics Platform"/>
            <consortium name="The Broad Institute Genome Sequencing Center for Infectious Disease"/>
            <person name="Wu L."/>
            <person name="Ma J."/>
        </authorList>
    </citation>
    <scope>NUCLEOTIDE SEQUENCE [LARGE SCALE GENOMIC DNA]</scope>
    <source>
        <strain evidence="5">JCM 18472</strain>
    </source>
</reference>
<organism evidence="4 5">
    <name type="scientific">Modicisalibacter zincidurans</name>
    <dbReference type="NCBI Taxonomy" id="1178777"/>
    <lineage>
        <taxon>Bacteria</taxon>
        <taxon>Pseudomonadati</taxon>
        <taxon>Pseudomonadota</taxon>
        <taxon>Gammaproteobacteria</taxon>
        <taxon>Oceanospirillales</taxon>
        <taxon>Halomonadaceae</taxon>
        <taxon>Modicisalibacter</taxon>
    </lineage>
</organism>
<dbReference type="Proteomes" id="UP001500074">
    <property type="component" value="Unassembled WGS sequence"/>
</dbReference>
<feature type="compositionally biased region" description="Low complexity" evidence="2">
    <location>
        <begin position="350"/>
        <end position="375"/>
    </location>
</feature>
<dbReference type="PANTHER" id="PTHR32114:SF2">
    <property type="entry name" value="ABC TRANSPORTER ABCH.3"/>
    <property type="match status" value="1"/>
</dbReference>
<keyword evidence="4" id="KW-0540">Nuclease</keyword>
<evidence type="ECO:0000313" key="5">
    <source>
        <dbReference type="Proteomes" id="UP001500074"/>
    </source>
</evidence>
<dbReference type="PANTHER" id="PTHR32114">
    <property type="entry name" value="ABC TRANSPORTER ABCH.3"/>
    <property type="match status" value="1"/>
</dbReference>
<dbReference type="Pfam" id="PF13476">
    <property type="entry name" value="AAA_23"/>
    <property type="match status" value="1"/>
</dbReference>
<feature type="coiled-coil region" evidence="1">
    <location>
        <begin position="566"/>
        <end position="600"/>
    </location>
</feature>
<dbReference type="SUPFAM" id="SSF52540">
    <property type="entry name" value="P-loop containing nucleoside triphosphate hydrolases"/>
    <property type="match status" value="1"/>
</dbReference>
<gene>
    <name evidence="4" type="primary">sbcC</name>
    <name evidence="4" type="ORF">GCM10023342_13380</name>
</gene>
<proteinExistence type="predicted"/>
<feature type="region of interest" description="Disordered" evidence="2">
    <location>
        <begin position="850"/>
        <end position="894"/>
    </location>
</feature>
<evidence type="ECO:0000313" key="4">
    <source>
        <dbReference type="EMBL" id="GAA5173804.1"/>
    </source>
</evidence>
<dbReference type="InterPro" id="IPR027417">
    <property type="entry name" value="P-loop_NTPase"/>
</dbReference>
<feature type="region of interest" description="Disordered" evidence="2">
    <location>
        <begin position="332"/>
        <end position="378"/>
    </location>
</feature>
<dbReference type="Pfam" id="PF13558">
    <property type="entry name" value="SbcC_Walker_B"/>
    <property type="match status" value="1"/>
</dbReference>
<dbReference type="GO" id="GO:0004527">
    <property type="term" value="F:exonuclease activity"/>
    <property type="evidence" value="ECO:0007669"/>
    <property type="project" value="UniProtKB-KW"/>
</dbReference>
<accession>A0ABP9RBX4</accession>
<feature type="domain" description="Rad50/SbcC-type AAA" evidence="3">
    <location>
        <begin position="6"/>
        <end position="224"/>
    </location>
</feature>
<feature type="compositionally biased region" description="Basic and acidic residues" evidence="2">
    <location>
        <begin position="865"/>
        <end position="877"/>
    </location>
</feature>
<protein>
    <submittedName>
        <fullName evidence="4">Exonuclease subunit SbcC</fullName>
    </submittedName>
</protein>
<keyword evidence="4" id="KW-0378">Hydrolase</keyword>
<evidence type="ECO:0000256" key="1">
    <source>
        <dbReference type="SAM" id="Coils"/>
    </source>
</evidence>
<dbReference type="Gene3D" id="3.40.50.300">
    <property type="entry name" value="P-loop containing nucleotide triphosphate hydrolases"/>
    <property type="match status" value="2"/>
</dbReference>
<keyword evidence="4" id="KW-0269">Exonuclease</keyword>
<dbReference type="InterPro" id="IPR038729">
    <property type="entry name" value="Rad50/SbcC_AAA"/>
</dbReference>
<keyword evidence="5" id="KW-1185">Reference proteome</keyword>